<evidence type="ECO:0000256" key="4">
    <source>
        <dbReference type="ARBA" id="ARBA00022989"/>
    </source>
</evidence>
<dbReference type="InterPro" id="IPR051211">
    <property type="entry name" value="PG_lysyltransferase"/>
</dbReference>
<gene>
    <name evidence="7" type="ORF">FHG66_08230</name>
</gene>
<evidence type="ECO:0000256" key="5">
    <source>
        <dbReference type="ARBA" id="ARBA00023136"/>
    </source>
</evidence>
<dbReference type="GO" id="GO:0005886">
    <property type="term" value="C:plasma membrane"/>
    <property type="evidence" value="ECO:0007669"/>
    <property type="project" value="UniProtKB-SubCell"/>
</dbReference>
<dbReference type="Gene3D" id="3.40.630.30">
    <property type="match status" value="1"/>
</dbReference>
<dbReference type="GO" id="GO:0055091">
    <property type="term" value="P:phospholipid homeostasis"/>
    <property type="evidence" value="ECO:0007669"/>
    <property type="project" value="TreeGrafter"/>
</dbReference>
<comment type="subcellular location">
    <subcellularLocation>
        <location evidence="1">Cell membrane</location>
        <topology evidence="1">Multi-pass membrane protein</topology>
    </subcellularLocation>
</comment>
<dbReference type="RefSeq" id="WP_139076270.1">
    <property type="nucleotide sequence ID" value="NZ_VDFU01000007.1"/>
</dbReference>
<keyword evidence="3" id="KW-0812">Transmembrane</keyword>
<evidence type="ECO:0000259" key="6">
    <source>
        <dbReference type="Pfam" id="PF09924"/>
    </source>
</evidence>
<dbReference type="SUPFAM" id="SSF55729">
    <property type="entry name" value="Acyl-CoA N-acyltransferases (Nat)"/>
    <property type="match status" value="1"/>
</dbReference>
<dbReference type="PANTHER" id="PTHR34697:SF2">
    <property type="entry name" value="PHOSPHATIDYLGLYCEROL LYSYLTRANSFERASE"/>
    <property type="match status" value="1"/>
</dbReference>
<accession>A0A5C4N2E4</accession>
<evidence type="ECO:0000313" key="8">
    <source>
        <dbReference type="Proteomes" id="UP000305887"/>
    </source>
</evidence>
<evidence type="ECO:0000256" key="1">
    <source>
        <dbReference type="ARBA" id="ARBA00004651"/>
    </source>
</evidence>
<dbReference type="EMBL" id="VDFU01000007">
    <property type="protein sequence ID" value="TNC50474.1"/>
    <property type="molecule type" value="Genomic_DNA"/>
</dbReference>
<keyword evidence="4" id="KW-1133">Transmembrane helix</keyword>
<evidence type="ECO:0000313" key="7">
    <source>
        <dbReference type="EMBL" id="TNC50474.1"/>
    </source>
</evidence>
<evidence type="ECO:0000256" key="3">
    <source>
        <dbReference type="ARBA" id="ARBA00022692"/>
    </source>
</evidence>
<keyword evidence="5" id="KW-0472">Membrane</keyword>
<feature type="domain" description="Phosphatidylglycerol lysyltransferase C-terminal" evidence="6">
    <location>
        <begin position="50"/>
        <end position="286"/>
    </location>
</feature>
<keyword evidence="8" id="KW-1185">Reference proteome</keyword>
<dbReference type="OrthoDB" id="145485at2"/>
<organism evidence="7 8">
    <name type="scientific">Rubellimicrobium rubrum</name>
    <dbReference type="NCBI Taxonomy" id="2585369"/>
    <lineage>
        <taxon>Bacteria</taxon>
        <taxon>Pseudomonadati</taxon>
        <taxon>Pseudomonadota</taxon>
        <taxon>Alphaproteobacteria</taxon>
        <taxon>Rhodobacterales</taxon>
        <taxon>Roseobacteraceae</taxon>
        <taxon>Rubellimicrobium</taxon>
    </lineage>
</organism>
<dbReference type="Proteomes" id="UP000305887">
    <property type="component" value="Unassembled WGS sequence"/>
</dbReference>
<protein>
    <submittedName>
        <fullName evidence="7">DUF2156 domain-containing protein</fullName>
    </submittedName>
</protein>
<dbReference type="PANTHER" id="PTHR34697">
    <property type="entry name" value="PHOSPHATIDYLGLYCEROL LYSYLTRANSFERASE"/>
    <property type="match status" value="1"/>
</dbReference>
<dbReference type="InterPro" id="IPR016181">
    <property type="entry name" value="Acyl_CoA_acyltransferase"/>
</dbReference>
<keyword evidence="2" id="KW-1003">Cell membrane</keyword>
<dbReference type="InterPro" id="IPR024320">
    <property type="entry name" value="LPG_synthase_C"/>
</dbReference>
<name>A0A5C4N2E4_9RHOB</name>
<evidence type="ECO:0000256" key="2">
    <source>
        <dbReference type="ARBA" id="ARBA00022475"/>
    </source>
</evidence>
<comment type="caution">
    <text evidence="7">The sequence shown here is derived from an EMBL/GenBank/DDBJ whole genome shotgun (WGS) entry which is preliminary data.</text>
</comment>
<sequence>MFLQAKPRLPLLQEATGASRDRALAHAPQAEWGLVHQGAKVLLTSDQNAGWLTLTAGPCLVALGLPLGRAGLQELFHTANVAGRRPLLYKCDRATALTARQNKWRVVRLGQEAMLDLAEWSQERPSRRQLRRKIRTAEKAGIRVSTGSDLPLAEMEAVNRVWSERHGGEKGFSMGRFEPTYLRRQRTFLAHLEGRLVAFATFHATQEEWTLDLMRHVEDTPSGTMHLLIAAAASKARAEGCARLSLAAIPRPLPDWASRLTRWQPCLGLAQFKKSFGPVLVPRYAAAPDVPSLVMGLLAVALAIHRPQPPIPESEMRDPALPAARLRSRRLERRRRWPHFGFDPARVPCDAQPAKLRPVAFLLSGRRPPS</sequence>
<dbReference type="AlphaFoldDB" id="A0A5C4N2E4"/>
<proteinExistence type="predicted"/>
<reference evidence="7 8" key="1">
    <citation type="submission" date="2019-06" db="EMBL/GenBank/DDBJ databases">
        <title>YIM 131921 draft genome.</title>
        <authorList>
            <person name="Jiang L."/>
        </authorList>
    </citation>
    <scope>NUCLEOTIDE SEQUENCE [LARGE SCALE GENOMIC DNA]</scope>
    <source>
        <strain evidence="7 8">YIM 131921</strain>
    </source>
</reference>
<dbReference type="GO" id="GO:0016755">
    <property type="term" value="F:aminoacyltransferase activity"/>
    <property type="evidence" value="ECO:0007669"/>
    <property type="project" value="TreeGrafter"/>
</dbReference>
<dbReference type="Pfam" id="PF09924">
    <property type="entry name" value="LPG_synthase_C"/>
    <property type="match status" value="1"/>
</dbReference>